<feature type="transmembrane region" description="Helical" evidence="9">
    <location>
        <begin position="666"/>
        <end position="689"/>
    </location>
</feature>
<organism evidence="12 13">
    <name type="scientific">Nocardia vermiculata</name>
    <dbReference type="NCBI Taxonomy" id="257274"/>
    <lineage>
        <taxon>Bacteria</taxon>
        <taxon>Bacillati</taxon>
        <taxon>Actinomycetota</taxon>
        <taxon>Actinomycetes</taxon>
        <taxon>Mycobacteriales</taxon>
        <taxon>Nocardiaceae</taxon>
        <taxon>Nocardia</taxon>
    </lineage>
</organism>
<evidence type="ECO:0000256" key="8">
    <source>
        <dbReference type="PROSITE-ProRule" id="PRU10141"/>
    </source>
</evidence>
<evidence type="ECO:0000256" key="9">
    <source>
        <dbReference type="SAM" id="Phobius"/>
    </source>
</evidence>
<keyword evidence="3 9" id="KW-0812">Transmembrane</keyword>
<dbReference type="Pfam" id="PF00069">
    <property type="entry name" value="Pkinase"/>
    <property type="match status" value="1"/>
</dbReference>
<evidence type="ECO:0000313" key="13">
    <source>
        <dbReference type="Proteomes" id="UP000565711"/>
    </source>
</evidence>
<dbReference type="InterPro" id="IPR000719">
    <property type="entry name" value="Prot_kinase_dom"/>
</dbReference>
<keyword evidence="7 9" id="KW-0472">Membrane</keyword>
<proteinExistence type="predicted"/>
<feature type="transmembrane region" description="Helical" evidence="9">
    <location>
        <begin position="418"/>
        <end position="437"/>
    </location>
</feature>
<evidence type="ECO:0000256" key="1">
    <source>
        <dbReference type="ARBA" id="ARBA00004651"/>
    </source>
</evidence>
<dbReference type="GO" id="GO:0004672">
    <property type="term" value="F:protein kinase activity"/>
    <property type="evidence" value="ECO:0007669"/>
    <property type="project" value="InterPro"/>
</dbReference>
<feature type="transmembrane region" description="Helical" evidence="9">
    <location>
        <begin position="359"/>
        <end position="379"/>
    </location>
</feature>
<feature type="transmembrane region" description="Helical" evidence="9">
    <location>
        <begin position="444"/>
        <end position="464"/>
    </location>
</feature>
<evidence type="ECO:0000256" key="7">
    <source>
        <dbReference type="ARBA" id="ARBA00023136"/>
    </source>
</evidence>
<feature type="transmembrane region" description="Helical" evidence="9">
    <location>
        <begin position="319"/>
        <end position="339"/>
    </location>
</feature>
<gene>
    <name evidence="12" type="ORF">HGA08_16835</name>
</gene>
<dbReference type="Gene3D" id="1.10.510.10">
    <property type="entry name" value="Transferase(Phosphotransferase) domain 1"/>
    <property type="match status" value="1"/>
</dbReference>
<dbReference type="Pfam" id="PF07690">
    <property type="entry name" value="MFS_1"/>
    <property type="match status" value="1"/>
</dbReference>
<feature type="transmembrane region" description="Helical" evidence="9">
    <location>
        <begin position="638"/>
        <end position="660"/>
    </location>
</feature>
<feature type="transmembrane region" description="Helical" evidence="9">
    <location>
        <begin position="743"/>
        <end position="764"/>
    </location>
</feature>
<evidence type="ECO:0000256" key="6">
    <source>
        <dbReference type="ARBA" id="ARBA00022989"/>
    </source>
</evidence>
<evidence type="ECO:0000259" key="10">
    <source>
        <dbReference type="PROSITE" id="PS50011"/>
    </source>
</evidence>
<dbReference type="PROSITE" id="PS50011">
    <property type="entry name" value="PROTEIN_KINASE_DOM"/>
    <property type="match status" value="1"/>
</dbReference>
<dbReference type="InterPro" id="IPR008271">
    <property type="entry name" value="Ser/Thr_kinase_AS"/>
</dbReference>
<dbReference type="GO" id="GO:0005886">
    <property type="term" value="C:plasma membrane"/>
    <property type="evidence" value="ECO:0007669"/>
    <property type="project" value="UniProtKB-SubCell"/>
</dbReference>
<feature type="transmembrane region" description="Helical" evidence="9">
    <location>
        <begin position="507"/>
        <end position="525"/>
    </location>
</feature>
<dbReference type="Gene3D" id="1.20.1250.20">
    <property type="entry name" value="MFS general substrate transporter like domains"/>
    <property type="match status" value="1"/>
</dbReference>
<dbReference type="InterPro" id="IPR036259">
    <property type="entry name" value="MFS_trans_sf"/>
</dbReference>
<dbReference type="InterPro" id="IPR020846">
    <property type="entry name" value="MFS_dom"/>
</dbReference>
<feature type="transmembrane region" description="Helical" evidence="9">
    <location>
        <begin position="710"/>
        <end position="731"/>
    </location>
</feature>
<keyword evidence="6 9" id="KW-1133">Transmembrane helix</keyword>
<feature type="domain" description="Major facilitator superfamily (MFS) profile" evidence="11">
    <location>
        <begin position="321"/>
        <end position="769"/>
    </location>
</feature>
<comment type="caution">
    <text evidence="12">The sequence shown here is derived from an EMBL/GenBank/DDBJ whole genome shotgun (WGS) entry which is preliminary data.</text>
</comment>
<accession>A0A846XXI9</accession>
<keyword evidence="5 8" id="KW-0067">ATP-binding</keyword>
<dbReference type="Proteomes" id="UP000565711">
    <property type="component" value="Unassembled WGS sequence"/>
</dbReference>
<dbReference type="PANTHER" id="PTHR42718:SF9">
    <property type="entry name" value="MAJOR FACILITATOR SUPERFAMILY MULTIDRUG TRANSPORTER MFSC"/>
    <property type="match status" value="1"/>
</dbReference>
<evidence type="ECO:0000256" key="4">
    <source>
        <dbReference type="ARBA" id="ARBA00022741"/>
    </source>
</evidence>
<keyword evidence="4 8" id="KW-0547">Nucleotide-binding</keyword>
<dbReference type="InterPro" id="IPR011701">
    <property type="entry name" value="MFS"/>
</dbReference>
<dbReference type="GO" id="GO:0005524">
    <property type="term" value="F:ATP binding"/>
    <property type="evidence" value="ECO:0007669"/>
    <property type="project" value="UniProtKB-UniRule"/>
</dbReference>
<protein>
    <submittedName>
        <fullName evidence="12">MFS transporter</fullName>
    </submittedName>
</protein>
<sequence length="781" mass="79773">MDFSQGGMLAGYAIEGVLGQGGMGSVYRARHPRLPRVVAIKLLNHDVSGDPELRARFDREADIVARLDHPGIVSVHDRGVEGGQPWLAMQFVEGVDAGRLDPATMSVERAVRIVADIAAALDYAHSRGVLHRDVKPANILLTSAEAGRAERAVLTDFGIARLLTANTQLTSTGTFTATLAYASPEQLSGVPVDHRSDQYSLACTLFALLSGRAPFAATDPGQVVAGHLAMPVPPLPRPDVSPPLHAVIARAMAKNPAERFGSAGEFAAAALQAASAPAYAAPQPYPPMSPHPGWGAPAAPFGPAGWPAPPATGPLPNPWPATVAMAVGFLFALLVPLSISSALPSMMSGFAAHASDVAWFSEIGVLCMTVPLVVTGWLGERFGPRNIYLVGVGLFMLGSLVCVVAPGIHVAIAGTAVQGLGTALIIPQTMAVILRLLPPGRRGAALGLWGGCGAAAVLLARVVGAVLVDSFGWRPLFLLALPFGLIMIVSAAAMVPALPKLRPPADPVGVLLAGAGVLVLVWSLGRGVEQGWTICGPGAIVGLAVFALFLFLQARASGGTLLPKAALRDRNWWIASVLTLAATAALGIALTVLVLHREVVQGFAPTTTALLLVPGALVTAVLAPILGNAADRTPPAVFPAIGFVTAAAALVGLAVSMGAYDSPLLVVLFGMVLGVVSACLWGPLAALATDTVPAEHAGTGGGIYLTMRNVGSTIGAVVVNVALSSVSGVVVDGSGDGDLMAALRAAALTAAAVLLVCALTTAFLTRRNPVAAPPVPAYARQ</sequence>
<dbReference type="InterPro" id="IPR017441">
    <property type="entry name" value="Protein_kinase_ATP_BS"/>
</dbReference>
<dbReference type="EMBL" id="JAAXOP010000009">
    <property type="protein sequence ID" value="NKY51886.1"/>
    <property type="molecule type" value="Genomic_DNA"/>
</dbReference>
<evidence type="ECO:0000256" key="3">
    <source>
        <dbReference type="ARBA" id="ARBA00022692"/>
    </source>
</evidence>
<dbReference type="Gene3D" id="3.30.200.20">
    <property type="entry name" value="Phosphorylase Kinase, domain 1"/>
    <property type="match status" value="1"/>
</dbReference>
<feature type="transmembrane region" description="Helical" evidence="9">
    <location>
        <begin position="531"/>
        <end position="552"/>
    </location>
</feature>
<comment type="subcellular location">
    <subcellularLocation>
        <location evidence="1">Cell membrane</location>
        <topology evidence="1">Multi-pass membrane protein</topology>
    </subcellularLocation>
</comment>
<evidence type="ECO:0000256" key="5">
    <source>
        <dbReference type="ARBA" id="ARBA00022840"/>
    </source>
</evidence>
<dbReference type="SUPFAM" id="SSF103473">
    <property type="entry name" value="MFS general substrate transporter"/>
    <property type="match status" value="1"/>
</dbReference>
<evidence type="ECO:0000256" key="2">
    <source>
        <dbReference type="ARBA" id="ARBA00022448"/>
    </source>
</evidence>
<feature type="transmembrane region" description="Helical" evidence="9">
    <location>
        <begin position="476"/>
        <end position="495"/>
    </location>
</feature>
<evidence type="ECO:0000259" key="11">
    <source>
        <dbReference type="PROSITE" id="PS50850"/>
    </source>
</evidence>
<dbReference type="PANTHER" id="PTHR42718">
    <property type="entry name" value="MAJOR FACILITATOR SUPERFAMILY MULTIDRUG TRANSPORTER MFSC"/>
    <property type="match status" value="1"/>
</dbReference>
<reference evidence="12 13" key="1">
    <citation type="submission" date="2020-04" db="EMBL/GenBank/DDBJ databases">
        <title>MicrobeNet Type strains.</title>
        <authorList>
            <person name="Nicholson A.C."/>
        </authorList>
    </citation>
    <scope>NUCLEOTIDE SEQUENCE [LARGE SCALE GENOMIC DNA]</scope>
    <source>
        <strain evidence="12 13">JCM 12354</strain>
    </source>
</reference>
<dbReference type="SMART" id="SM00220">
    <property type="entry name" value="S_TKc"/>
    <property type="match status" value="1"/>
</dbReference>
<dbReference type="CDD" id="cd14014">
    <property type="entry name" value="STKc_PknB_like"/>
    <property type="match status" value="1"/>
</dbReference>
<dbReference type="GO" id="GO:0022857">
    <property type="term" value="F:transmembrane transporter activity"/>
    <property type="evidence" value="ECO:0007669"/>
    <property type="project" value="InterPro"/>
</dbReference>
<dbReference type="PROSITE" id="PS00108">
    <property type="entry name" value="PROTEIN_KINASE_ST"/>
    <property type="match status" value="1"/>
</dbReference>
<dbReference type="PROSITE" id="PS00107">
    <property type="entry name" value="PROTEIN_KINASE_ATP"/>
    <property type="match status" value="1"/>
</dbReference>
<keyword evidence="2" id="KW-0813">Transport</keyword>
<feature type="transmembrane region" description="Helical" evidence="9">
    <location>
        <begin position="386"/>
        <end position="412"/>
    </location>
</feature>
<dbReference type="Gene3D" id="1.20.1720.10">
    <property type="entry name" value="Multidrug resistance protein D"/>
    <property type="match status" value="1"/>
</dbReference>
<dbReference type="PROSITE" id="PS50850">
    <property type="entry name" value="MFS"/>
    <property type="match status" value="1"/>
</dbReference>
<evidence type="ECO:0000313" key="12">
    <source>
        <dbReference type="EMBL" id="NKY51886.1"/>
    </source>
</evidence>
<feature type="domain" description="Protein kinase" evidence="10">
    <location>
        <begin position="12"/>
        <end position="271"/>
    </location>
</feature>
<dbReference type="RefSeq" id="WP_168436133.1">
    <property type="nucleotide sequence ID" value="NZ_JAAXOP010000009.1"/>
</dbReference>
<feature type="transmembrane region" description="Helical" evidence="9">
    <location>
        <begin position="607"/>
        <end position="626"/>
    </location>
</feature>
<dbReference type="SUPFAM" id="SSF56112">
    <property type="entry name" value="Protein kinase-like (PK-like)"/>
    <property type="match status" value="1"/>
</dbReference>
<name>A0A846XXI9_9NOCA</name>
<dbReference type="InterPro" id="IPR011009">
    <property type="entry name" value="Kinase-like_dom_sf"/>
</dbReference>
<feature type="transmembrane region" description="Helical" evidence="9">
    <location>
        <begin position="572"/>
        <end position="595"/>
    </location>
</feature>
<dbReference type="AlphaFoldDB" id="A0A846XXI9"/>
<feature type="binding site" evidence="8">
    <location>
        <position position="41"/>
    </location>
    <ligand>
        <name>ATP</name>
        <dbReference type="ChEBI" id="CHEBI:30616"/>
    </ligand>
</feature>
<keyword evidence="13" id="KW-1185">Reference proteome</keyword>